<proteinExistence type="predicted"/>
<gene>
    <name evidence="3" type="ORF">INT43_003118</name>
</gene>
<reference evidence="3" key="1">
    <citation type="submission" date="2020-12" db="EMBL/GenBank/DDBJ databases">
        <title>Metabolic potential, ecology and presence of endohyphal bacteria is reflected in genomic diversity of Mucoromycotina.</title>
        <authorList>
            <person name="Muszewska A."/>
            <person name="Okrasinska A."/>
            <person name="Steczkiewicz K."/>
            <person name="Drgas O."/>
            <person name="Orlowska M."/>
            <person name="Perlinska-Lenart U."/>
            <person name="Aleksandrzak-Piekarczyk T."/>
            <person name="Szatraj K."/>
            <person name="Zielenkiewicz U."/>
            <person name="Pilsyk S."/>
            <person name="Malc E."/>
            <person name="Mieczkowski P."/>
            <person name="Kruszewska J.S."/>
            <person name="Biernat P."/>
            <person name="Pawlowska J."/>
        </authorList>
    </citation>
    <scope>NUCLEOTIDE SEQUENCE</scope>
    <source>
        <strain evidence="3">WA0000067209</strain>
    </source>
</reference>
<feature type="compositionally biased region" description="Low complexity" evidence="1">
    <location>
        <begin position="59"/>
        <end position="71"/>
    </location>
</feature>
<dbReference type="Pfam" id="PF00240">
    <property type="entry name" value="ubiquitin"/>
    <property type="match status" value="1"/>
</dbReference>
<dbReference type="PANTHER" id="PTHR10621:SF0">
    <property type="entry name" value="UV EXCISION REPAIR PROTEIN RAD23"/>
    <property type="match status" value="1"/>
</dbReference>
<evidence type="ECO:0000313" key="4">
    <source>
        <dbReference type="Proteomes" id="UP000654370"/>
    </source>
</evidence>
<dbReference type="OrthoDB" id="428577at2759"/>
<dbReference type="GO" id="GO:0031593">
    <property type="term" value="F:polyubiquitin modification-dependent protein binding"/>
    <property type="evidence" value="ECO:0007669"/>
    <property type="project" value="TreeGrafter"/>
</dbReference>
<feature type="region of interest" description="Disordered" evidence="1">
    <location>
        <begin position="34"/>
        <end position="71"/>
    </location>
</feature>
<dbReference type="GO" id="GO:0043130">
    <property type="term" value="F:ubiquitin binding"/>
    <property type="evidence" value="ECO:0007669"/>
    <property type="project" value="TreeGrafter"/>
</dbReference>
<dbReference type="EMBL" id="JAEPQZ010000008">
    <property type="protein sequence ID" value="KAG2177871.1"/>
    <property type="molecule type" value="Genomic_DNA"/>
</dbReference>
<dbReference type="PRINTS" id="PR00348">
    <property type="entry name" value="UBIQUITIN"/>
</dbReference>
<dbReference type="AlphaFoldDB" id="A0A8H7PRE7"/>
<name>A0A8H7PRE7_MORIS</name>
<sequence>MLTEEPEFIVKYLNDLSSRSVRYGITHTPQVFQHKKLLKRQPPKKSSISQVEKPAVDESAPSSQSTTNAAQSTIKVTVKTLKPASQFEIFNLQPTDTIATLKDRISQQRSIPIKQQRLLVKGKVLNDTKPLAEYAISNDTVVHLMVKASPASPAKTADIPSPVESSVGAHGVSKEAESTLQTPELWKNLHNVLKESLGEQDAKVVISRFLQSEGWTGVTYDQIQ</sequence>
<dbReference type="Gene3D" id="3.10.20.90">
    <property type="entry name" value="Phosphatidylinositol 3-kinase Catalytic Subunit, Chain A, domain 1"/>
    <property type="match status" value="1"/>
</dbReference>
<evidence type="ECO:0000256" key="1">
    <source>
        <dbReference type="SAM" id="MobiDB-lite"/>
    </source>
</evidence>
<evidence type="ECO:0000313" key="3">
    <source>
        <dbReference type="EMBL" id="KAG2177871.1"/>
    </source>
</evidence>
<protein>
    <recommendedName>
        <fullName evidence="2">Ubiquitin-like domain-containing protein</fullName>
    </recommendedName>
</protein>
<keyword evidence="4" id="KW-1185">Reference proteome</keyword>
<dbReference type="InterPro" id="IPR019956">
    <property type="entry name" value="Ubiquitin_dom"/>
</dbReference>
<dbReference type="GO" id="GO:0070628">
    <property type="term" value="F:proteasome binding"/>
    <property type="evidence" value="ECO:0007669"/>
    <property type="project" value="TreeGrafter"/>
</dbReference>
<dbReference type="Proteomes" id="UP000654370">
    <property type="component" value="Unassembled WGS sequence"/>
</dbReference>
<feature type="domain" description="Ubiquitin-like" evidence="2">
    <location>
        <begin position="74"/>
        <end position="151"/>
    </location>
</feature>
<feature type="compositionally biased region" description="Basic residues" evidence="1">
    <location>
        <begin position="34"/>
        <end position="43"/>
    </location>
</feature>
<organism evidence="3 4">
    <name type="scientific">Mortierella isabellina</name>
    <name type="common">Filamentous fungus</name>
    <name type="synonym">Umbelopsis isabellina</name>
    <dbReference type="NCBI Taxonomy" id="91625"/>
    <lineage>
        <taxon>Eukaryota</taxon>
        <taxon>Fungi</taxon>
        <taxon>Fungi incertae sedis</taxon>
        <taxon>Mucoromycota</taxon>
        <taxon>Mucoromycotina</taxon>
        <taxon>Umbelopsidomycetes</taxon>
        <taxon>Umbelopsidales</taxon>
        <taxon>Umbelopsidaceae</taxon>
        <taxon>Umbelopsis</taxon>
    </lineage>
</organism>
<dbReference type="SUPFAM" id="SSF54236">
    <property type="entry name" value="Ubiquitin-like"/>
    <property type="match status" value="1"/>
</dbReference>
<dbReference type="PANTHER" id="PTHR10621">
    <property type="entry name" value="UV EXCISION REPAIR PROTEIN RAD23"/>
    <property type="match status" value="1"/>
</dbReference>
<dbReference type="InterPro" id="IPR000626">
    <property type="entry name" value="Ubiquitin-like_dom"/>
</dbReference>
<accession>A0A8H7PRE7</accession>
<dbReference type="GO" id="GO:0005829">
    <property type="term" value="C:cytosol"/>
    <property type="evidence" value="ECO:0007669"/>
    <property type="project" value="TreeGrafter"/>
</dbReference>
<dbReference type="PROSITE" id="PS50053">
    <property type="entry name" value="UBIQUITIN_2"/>
    <property type="match status" value="1"/>
</dbReference>
<dbReference type="InterPro" id="IPR029071">
    <property type="entry name" value="Ubiquitin-like_domsf"/>
</dbReference>
<evidence type="ECO:0000259" key="2">
    <source>
        <dbReference type="PROSITE" id="PS50053"/>
    </source>
</evidence>
<dbReference type="SMART" id="SM00213">
    <property type="entry name" value="UBQ"/>
    <property type="match status" value="1"/>
</dbReference>
<comment type="caution">
    <text evidence="3">The sequence shown here is derived from an EMBL/GenBank/DDBJ whole genome shotgun (WGS) entry which is preliminary data.</text>
</comment>
<dbReference type="GO" id="GO:0043161">
    <property type="term" value="P:proteasome-mediated ubiquitin-dependent protein catabolic process"/>
    <property type="evidence" value="ECO:0007669"/>
    <property type="project" value="TreeGrafter"/>
</dbReference>
<dbReference type="CDD" id="cd17039">
    <property type="entry name" value="Ubl_ubiquitin_like"/>
    <property type="match status" value="1"/>
</dbReference>
<dbReference type="GO" id="GO:0005654">
    <property type="term" value="C:nucleoplasm"/>
    <property type="evidence" value="ECO:0007669"/>
    <property type="project" value="TreeGrafter"/>
</dbReference>